<sequence length="445" mass="48991">MMKYPLGVLGLVVAQGGYAAGFIDDSHATLLLRNFFSQADNRDGAADPNYTQEWGQGFVLNYSSGFTEGPVGVGVDAVGMLGVRLDSGKGRHYNPTSTASNGNIFPTDSDGRAVSEFSSLGPTLKARVGNTVLRYGTLQPQLPVLFASDRLVFQTFRGAQVESKDIENLTLTAGRIDRVKERGSTDWEGLSIAGANATVDPVNPTVNITRSTHVNEFWFGGGRYKVSDDLMLQYYYANLTDFYKQHFLGGVYGVNLGPGRLTTDVRFWDNRSDGRNSHDPDYFSSGYYGDGRTRGKVDSRLSSVLFTYAVGAHTIATGYQQVDGDSDAVWVNEGAGTTSYFFTETMSGKFQRSGERTWQLRYQYNLAALGVPGGTFKTNFYKGGNIQTASGDKQEWARDMTLGYVVQSGPAKDLSVQLRYGVFRTDMQRDTDEYRVIVDYPVDLF</sequence>
<reference evidence="4" key="1">
    <citation type="submission" date="2023-03" db="EMBL/GenBank/DDBJ databases">
        <title>Andean soil-derived lignocellulolytic bacterial consortium as a source of novel taxa and putative plastic-active enzymes.</title>
        <authorList>
            <person name="Diaz-Garcia L."/>
            <person name="Chuvochina M."/>
            <person name="Feuerriegel G."/>
            <person name="Bunk B."/>
            <person name="Sproer C."/>
            <person name="Streit W.R."/>
            <person name="Rodriguez L.M."/>
            <person name="Overmann J."/>
            <person name="Jimenez D.J."/>
        </authorList>
    </citation>
    <scope>NUCLEOTIDE SEQUENCE</scope>
    <source>
        <strain evidence="4">MAG 876</strain>
    </source>
</reference>
<evidence type="ECO:0000313" key="4">
    <source>
        <dbReference type="EMBL" id="WEK32798.1"/>
    </source>
</evidence>
<accession>A0AAJ5WLT8</accession>
<dbReference type="Pfam" id="PF03573">
    <property type="entry name" value="OprD"/>
    <property type="match status" value="1"/>
</dbReference>
<evidence type="ECO:0000313" key="5">
    <source>
        <dbReference type="Proteomes" id="UP001216329"/>
    </source>
</evidence>
<dbReference type="GO" id="GO:0016020">
    <property type="term" value="C:membrane"/>
    <property type="evidence" value="ECO:0007669"/>
    <property type="project" value="InterPro"/>
</dbReference>
<keyword evidence="2" id="KW-0813">Transport</keyword>
<keyword evidence="3" id="KW-0732">Signal</keyword>
<name>A0AAJ5WLT8_9PSED</name>
<dbReference type="PANTHER" id="PTHR34596:SF2">
    <property type="entry name" value="CHITOPORIN"/>
    <property type="match status" value="1"/>
</dbReference>
<evidence type="ECO:0000256" key="1">
    <source>
        <dbReference type="ARBA" id="ARBA00009075"/>
    </source>
</evidence>
<comment type="similarity">
    <text evidence="1">Belongs to the outer membrane porin (Opr) (TC 1.B.25) family.</text>
</comment>
<proteinExistence type="inferred from homology"/>
<dbReference type="InterPro" id="IPR023614">
    <property type="entry name" value="Porin_dom_sf"/>
</dbReference>
<organism evidence="4 5">
    <name type="scientific">Candidatus Pseudomonas phytovorans</name>
    <dbReference type="NCBI Taxonomy" id="3121377"/>
    <lineage>
        <taxon>Bacteria</taxon>
        <taxon>Pseudomonadati</taxon>
        <taxon>Pseudomonadota</taxon>
        <taxon>Gammaproteobacteria</taxon>
        <taxon>Pseudomonadales</taxon>
        <taxon>Pseudomonadaceae</taxon>
        <taxon>Pseudomonas</taxon>
    </lineage>
</organism>
<evidence type="ECO:0000256" key="3">
    <source>
        <dbReference type="ARBA" id="ARBA00022729"/>
    </source>
</evidence>
<dbReference type="GO" id="GO:0015288">
    <property type="term" value="F:porin activity"/>
    <property type="evidence" value="ECO:0007669"/>
    <property type="project" value="TreeGrafter"/>
</dbReference>
<dbReference type="EMBL" id="CP119325">
    <property type="protein sequence ID" value="WEK32798.1"/>
    <property type="molecule type" value="Genomic_DNA"/>
</dbReference>
<dbReference type="PANTHER" id="PTHR34596">
    <property type="entry name" value="CHITOPORIN"/>
    <property type="match status" value="1"/>
</dbReference>
<evidence type="ECO:0000256" key="2">
    <source>
        <dbReference type="ARBA" id="ARBA00022448"/>
    </source>
</evidence>
<dbReference type="Gene3D" id="2.40.160.10">
    <property type="entry name" value="Porin"/>
    <property type="match status" value="1"/>
</dbReference>
<protein>
    <submittedName>
        <fullName evidence="4">OprD family porin</fullName>
    </submittedName>
</protein>
<dbReference type="InterPro" id="IPR005318">
    <property type="entry name" value="OM_porin_bac"/>
</dbReference>
<gene>
    <name evidence="4" type="ORF">P0Y58_11580</name>
</gene>
<dbReference type="Proteomes" id="UP001216329">
    <property type="component" value="Chromosome"/>
</dbReference>
<dbReference type="AlphaFoldDB" id="A0AAJ5WLT8"/>